<keyword evidence="2" id="KW-1185">Reference proteome</keyword>
<evidence type="ECO:0000313" key="2">
    <source>
        <dbReference type="Proteomes" id="UP000293036"/>
    </source>
</evidence>
<sequence>MDIDTHYFLDTNALTRLHPKERTGNFFMKNCHIPSSVLNEVGDPIDKGKLSTLEYPINAKILEIVKRIMEKLDIHDTSLVNLYSNKGTADPFLVATAIYARDLEATKLFSTLYIVVSNDKAVRKICDCFDVETIDSTTFLTILKDNT</sequence>
<gene>
    <name evidence="1" type="ORF">EZJ44_01200</name>
</gene>
<evidence type="ECO:0000313" key="1">
    <source>
        <dbReference type="EMBL" id="TBW23782.1"/>
    </source>
</evidence>
<dbReference type="InterPro" id="IPR029060">
    <property type="entry name" value="PIN-like_dom_sf"/>
</dbReference>
<name>A0A4Q9V3T0_9ACTO</name>
<comment type="caution">
    <text evidence="1">The sequence shown here is derived from an EMBL/GenBank/DDBJ whole genome shotgun (WGS) entry which is preliminary data.</text>
</comment>
<evidence type="ECO:0008006" key="3">
    <source>
        <dbReference type="Google" id="ProtNLM"/>
    </source>
</evidence>
<dbReference type="OrthoDB" id="4774688at2"/>
<proteinExistence type="predicted"/>
<dbReference type="Proteomes" id="UP000293036">
    <property type="component" value="Unassembled WGS sequence"/>
</dbReference>
<organism evidence="1 2">
    <name type="scientific">Arcanobacterium bovis</name>
    <dbReference type="NCBI Taxonomy" id="2529275"/>
    <lineage>
        <taxon>Bacteria</taxon>
        <taxon>Bacillati</taxon>
        <taxon>Actinomycetota</taxon>
        <taxon>Actinomycetes</taxon>
        <taxon>Actinomycetales</taxon>
        <taxon>Actinomycetaceae</taxon>
        <taxon>Arcanobacterium</taxon>
    </lineage>
</organism>
<dbReference type="SUPFAM" id="SSF88723">
    <property type="entry name" value="PIN domain-like"/>
    <property type="match status" value="1"/>
</dbReference>
<protein>
    <recommendedName>
        <fullName evidence="3">PIN domain-containing protein</fullName>
    </recommendedName>
</protein>
<accession>A0A4Q9V3T0</accession>
<dbReference type="RefSeq" id="WP_131279306.1">
    <property type="nucleotide sequence ID" value="NZ_JBHSLR010000009.1"/>
</dbReference>
<dbReference type="AlphaFoldDB" id="A0A4Q9V3T0"/>
<reference evidence="1 2" key="1">
    <citation type="submission" date="2019-02" db="EMBL/GenBank/DDBJ databases">
        <title>Arcanobacterium bovis sp. nov., isolated from the milk of a cow with mastitis.</title>
        <authorList>
            <person name="Sammra O."/>
            <person name="Foster G."/>
            <person name="Hassan A."/>
            <person name="Alssahen M."/>
            <person name="Laemmler C."/>
            <person name="Borowiak M."/>
            <person name="Malorny B."/>
            <person name="Abdulmawjood A."/>
        </authorList>
    </citation>
    <scope>NUCLEOTIDE SEQUENCE [LARGE SCALE GENOMIC DNA]</scope>
    <source>
        <strain evidence="1 2">C605018/01/1</strain>
    </source>
</reference>
<dbReference type="EMBL" id="SJDT01000001">
    <property type="protein sequence ID" value="TBW23782.1"/>
    <property type="molecule type" value="Genomic_DNA"/>
</dbReference>